<dbReference type="RefSeq" id="WP_217988904.1">
    <property type="nucleotide sequence ID" value="NZ_NPBS01000456.1"/>
</dbReference>
<comment type="caution">
    <text evidence="1">The sequence shown here is derived from an EMBL/GenBank/DDBJ whole genome shotgun (WGS) entry which is preliminary data.</text>
</comment>
<name>A0A268R9E9_SHOCL</name>
<reference evidence="1 2" key="1">
    <citation type="submission" date="2017-07" db="EMBL/GenBank/DDBJ databases">
        <title>Isolation and whole genome analysis of endospore-forming bacteria from heroin.</title>
        <authorList>
            <person name="Kalinowski J."/>
            <person name="Ahrens B."/>
            <person name="Al-Dilaimi A."/>
            <person name="Winkler A."/>
            <person name="Wibberg D."/>
            <person name="Schleenbecker U."/>
            <person name="Ruckert C."/>
            <person name="Wolfel R."/>
            <person name="Grass G."/>
        </authorList>
    </citation>
    <scope>NUCLEOTIDE SEQUENCE [LARGE SCALE GENOMIC DNA]</scope>
    <source>
        <strain evidence="1 2">7523-2</strain>
    </source>
</reference>
<dbReference type="Proteomes" id="UP000216133">
    <property type="component" value="Unassembled WGS sequence"/>
</dbReference>
<feature type="non-terminal residue" evidence="1">
    <location>
        <position position="1"/>
    </location>
</feature>
<sequence length="89" mass="10125">AVYIDLPDHLAPEGLIDFCARLGYETTSLSLRFFEPDKNAVKMNFIHSDVKTEIRLENRELIVRYKSEAELSDLLKHLAAMDPKESSGT</sequence>
<organism evidence="1 2">
    <name type="scientific">Shouchella clausii</name>
    <name type="common">Alkalihalobacillus clausii</name>
    <dbReference type="NCBI Taxonomy" id="79880"/>
    <lineage>
        <taxon>Bacteria</taxon>
        <taxon>Bacillati</taxon>
        <taxon>Bacillota</taxon>
        <taxon>Bacilli</taxon>
        <taxon>Bacillales</taxon>
        <taxon>Bacillaceae</taxon>
        <taxon>Shouchella</taxon>
    </lineage>
</organism>
<protein>
    <submittedName>
        <fullName evidence="1">Uncharacterized protein</fullName>
    </submittedName>
</protein>
<dbReference type="EMBL" id="NPBS01000456">
    <property type="protein sequence ID" value="PAF16812.1"/>
    <property type="molecule type" value="Genomic_DNA"/>
</dbReference>
<proteinExistence type="predicted"/>
<gene>
    <name evidence="1" type="ORF">CHH61_24005</name>
</gene>
<evidence type="ECO:0000313" key="2">
    <source>
        <dbReference type="Proteomes" id="UP000216133"/>
    </source>
</evidence>
<dbReference type="AlphaFoldDB" id="A0A268R9E9"/>
<evidence type="ECO:0000313" key="1">
    <source>
        <dbReference type="EMBL" id="PAF16812.1"/>
    </source>
</evidence>
<feature type="non-terminal residue" evidence="1">
    <location>
        <position position="89"/>
    </location>
</feature>
<accession>A0A268R9E9</accession>